<gene>
    <name evidence="1" type="ORF">ATI02_2794</name>
</gene>
<name>A0ABX4PZH4_9PSED</name>
<dbReference type="EMBL" id="PHHE01000001">
    <property type="protein sequence ID" value="PKA69921.1"/>
    <property type="molecule type" value="Genomic_DNA"/>
</dbReference>
<proteinExistence type="predicted"/>
<dbReference type="Pfam" id="PF20291">
    <property type="entry name" value="MC5"/>
    <property type="match status" value="1"/>
</dbReference>
<reference evidence="1 2" key="1">
    <citation type="submission" date="2017-11" db="EMBL/GenBank/DDBJ databases">
        <title>Genome sequencing of a diverse group of Pseudomonas species.</title>
        <authorList>
            <person name="Loper J."/>
        </authorList>
    </citation>
    <scope>NUCLEOTIDE SEQUENCE [LARGE SCALE GENOMIC DNA]</scope>
    <source>
        <strain evidence="1 2">LMG 25716</strain>
    </source>
</reference>
<evidence type="ECO:0000313" key="1">
    <source>
        <dbReference type="EMBL" id="PKA69921.1"/>
    </source>
</evidence>
<dbReference type="InterPro" id="IPR046901">
    <property type="entry name" value="ABC-3C_MC5"/>
</dbReference>
<protein>
    <submittedName>
        <fullName evidence="1">Uncharacterized protein</fullName>
    </submittedName>
</protein>
<dbReference type="RefSeq" id="WP_100846566.1">
    <property type="nucleotide sequence ID" value="NZ_PHHE01000001.1"/>
</dbReference>
<sequence length="163" mass="18897">MVIYHPGYDVNHCVYRILNILNSIDNHETQKDVLRLIDFYYLYPHLLKSVNLPRPLNRYKDIIFSTPDPFEVTPNPRSLFYELSRIQDSAMLALQQKSIIKLTASTITLLSNSLPDDLIKTFNNDSFSKSELFKGLISALPKVKLEGKTGFKFKSGLMEYRYD</sequence>
<keyword evidence="2" id="KW-1185">Reference proteome</keyword>
<organism evidence="1 2">
    <name type="scientific">Pseudomonas baetica</name>
    <dbReference type="NCBI Taxonomy" id="674054"/>
    <lineage>
        <taxon>Bacteria</taxon>
        <taxon>Pseudomonadati</taxon>
        <taxon>Pseudomonadota</taxon>
        <taxon>Gammaproteobacteria</taxon>
        <taxon>Pseudomonadales</taxon>
        <taxon>Pseudomonadaceae</taxon>
        <taxon>Pseudomonas</taxon>
    </lineage>
</organism>
<dbReference type="Proteomes" id="UP000232455">
    <property type="component" value="Unassembled WGS sequence"/>
</dbReference>
<comment type="caution">
    <text evidence="1">The sequence shown here is derived from an EMBL/GenBank/DDBJ whole genome shotgun (WGS) entry which is preliminary data.</text>
</comment>
<evidence type="ECO:0000313" key="2">
    <source>
        <dbReference type="Proteomes" id="UP000232455"/>
    </source>
</evidence>
<accession>A0ABX4PZH4</accession>